<proteinExistence type="predicted"/>
<keyword evidence="1" id="KW-0812">Transmembrane</keyword>
<comment type="caution">
    <text evidence="2">The sequence shown here is derived from an EMBL/GenBank/DDBJ whole genome shotgun (WGS) entry which is preliminary data.</text>
</comment>
<evidence type="ECO:0008006" key="4">
    <source>
        <dbReference type="Google" id="ProtNLM"/>
    </source>
</evidence>
<organism evidence="2 3">
    <name type="scientific">Seminavis robusta</name>
    <dbReference type="NCBI Taxonomy" id="568900"/>
    <lineage>
        <taxon>Eukaryota</taxon>
        <taxon>Sar</taxon>
        <taxon>Stramenopiles</taxon>
        <taxon>Ochrophyta</taxon>
        <taxon>Bacillariophyta</taxon>
        <taxon>Bacillariophyceae</taxon>
        <taxon>Bacillariophycidae</taxon>
        <taxon>Naviculales</taxon>
        <taxon>Naviculaceae</taxon>
        <taxon>Seminavis</taxon>
    </lineage>
</organism>
<accession>A0A9N8HFC6</accession>
<dbReference type="InterPro" id="IPR027417">
    <property type="entry name" value="P-loop_NTPase"/>
</dbReference>
<reference evidence="2" key="1">
    <citation type="submission" date="2020-06" db="EMBL/GenBank/DDBJ databases">
        <authorList>
            <consortium name="Plant Systems Biology data submission"/>
        </authorList>
    </citation>
    <scope>NUCLEOTIDE SEQUENCE</scope>
    <source>
        <strain evidence="2">D6</strain>
    </source>
</reference>
<protein>
    <recommendedName>
        <fullName evidence="4">P-loop containing nucleoside triphosphate hydrolase protein</fullName>
    </recommendedName>
</protein>
<dbReference type="EMBL" id="CAICTM010000342">
    <property type="protein sequence ID" value="CAB9508348.1"/>
    <property type="molecule type" value="Genomic_DNA"/>
</dbReference>
<dbReference type="Proteomes" id="UP001153069">
    <property type="component" value="Unassembled WGS sequence"/>
</dbReference>
<dbReference type="PANTHER" id="PTHR36978">
    <property type="entry name" value="P-LOOP CONTAINING NUCLEOTIDE TRIPHOSPHATE HYDROLASE"/>
    <property type="match status" value="1"/>
</dbReference>
<dbReference type="PANTHER" id="PTHR36978:SF4">
    <property type="entry name" value="P-LOOP CONTAINING NUCLEOSIDE TRIPHOSPHATE HYDROLASE PROTEIN"/>
    <property type="match status" value="1"/>
</dbReference>
<dbReference type="SUPFAM" id="SSF52540">
    <property type="entry name" value="P-loop containing nucleoside triphosphate hydrolases"/>
    <property type="match status" value="1"/>
</dbReference>
<feature type="transmembrane region" description="Helical" evidence="1">
    <location>
        <begin position="252"/>
        <end position="272"/>
    </location>
</feature>
<evidence type="ECO:0000313" key="2">
    <source>
        <dbReference type="EMBL" id="CAB9508348.1"/>
    </source>
</evidence>
<keyword evidence="1" id="KW-0472">Membrane</keyword>
<gene>
    <name evidence="2" type="ORF">SEMRO_343_G122070.1</name>
</gene>
<evidence type="ECO:0000256" key="1">
    <source>
        <dbReference type="SAM" id="Phobius"/>
    </source>
</evidence>
<name>A0A9N8HFC6_9STRA</name>
<dbReference type="Gene3D" id="3.40.50.300">
    <property type="entry name" value="P-loop containing nucleotide triphosphate hydrolases"/>
    <property type="match status" value="1"/>
</dbReference>
<dbReference type="AlphaFoldDB" id="A0A9N8HFC6"/>
<dbReference type="OrthoDB" id="408152at2759"/>
<keyword evidence="1" id="KW-1133">Transmembrane helix</keyword>
<keyword evidence="3" id="KW-1185">Reference proteome</keyword>
<evidence type="ECO:0000313" key="3">
    <source>
        <dbReference type="Proteomes" id="UP001153069"/>
    </source>
</evidence>
<dbReference type="InterPro" id="IPR040632">
    <property type="entry name" value="Sulfotransfer_4"/>
</dbReference>
<dbReference type="Pfam" id="PF17784">
    <property type="entry name" value="Sulfotransfer_4"/>
    <property type="match status" value="1"/>
</dbReference>
<sequence>MMLDTTKELPFVIGAGVGRTGTHSLQAALITLGYNKPFHMHEILDGFVDPNPWFEYMQNERTTGMINNTLALKMAQNVIDLGYTATTDYPCCFLYSEFLELTNGKGKVILSVRSSPSDWKKSVLDTIGILSLPFFKPPFSFSPFFSQFAGVLVPWLWERTGVANLGQIDVPMESIIDYEDNMEAAYTQWIKTIKKQVPRKQLLIHHAKDGYPPLCKFLGIEKADCPKEDYPHIGDTQEMKQLIRTFEIVTEAFWPVVVLLGLLLVLVIQRVMHRNGKGKFSKTAEKLD</sequence>